<dbReference type="OrthoDB" id="10282698at2759"/>
<name>A0A084QZI2_STAC4</name>
<sequence length="228" mass="25490">MRPKRQIAIFKRTSPSEEMLSITQLTQSGQCRGYSSSKNLPTKSSDILARGLEQSPHRVTERRRSDEPDAVIDPNIDPRLPPPRQIESRRQLQVPTRRPLAPKPLTSGGHLTIQQGGKLAHLLRPIVSKVLNEQLPATVSKTLELQRGTHNAAERNRQDRLTFAIERLAKLLEQECCPSRDDSAASQQASAASTSKLMRKSCSKAAVVESAIKYITDLHDRLDHQQAR</sequence>
<organism evidence="3 4">
    <name type="scientific">Stachybotrys chlorohalonatus (strain IBT 40285)</name>
    <dbReference type="NCBI Taxonomy" id="1283841"/>
    <lineage>
        <taxon>Eukaryota</taxon>
        <taxon>Fungi</taxon>
        <taxon>Dikarya</taxon>
        <taxon>Ascomycota</taxon>
        <taxon>Pezizomycotina</taxon>
        <taxon>Sordariomycetes</taxon>
        <taxon>Hypocreomycetidae</taxon>
        <taxon>Hypocreales</taxon>
        <taxon>Stachybotryaceae</taxon>
        <taxon>Stachybotrys</taxon>
    </lineage>
</organism>
<reference evidence="3 4" key="1">
    <citation type="journal article" date="2014" name="BMC Genomics">
        <title>Comparative genome sequencing reveals chemotype-specific gene clusters in the toxigenic black mold Stachybotrys.</title>
        <authorList>
            <person name="Semeiks J."/>
            <person name="Borek D."/>
            <person name="Otwinowski Z."/>
            <person name="Grishin N.V."/>
        </authorList>
    </citation>
    <scope>NUCLEOTIDE SEQUENCE [LARGE SCALE GENOMIC DNA]</scope>
    <source>
        <strain evidence="3 4">IBT 40285</strain>
    </source>
</reference>
<dbReference type="SMART" id="SM00353">
    <property type="entry name" value="HLH"/>
    <property type="match status" value="1"/>
</dbReference>
<feature type="region of interest" description="Disordered" evidence="1">
    <location>
        <begin position="53"/>
        <end position="110"/>
    </location>
</feature>
<dbReference type="PROSITE" id="PS50888">
    <property type="entry name" value="BHLH"/>
    <property type="match status" value="1"/>
</dbReference>
<dbReference type="Proteomes" id="UP000028524">
    <property type="component" value="Unassembled WGS sequence"/>
</dbReference>
<dbReference type="InParanoid" id="A0A084QZI2"/>
<dbReference type="HOGENOM" id="CLU_1215486_0_0_1"/>
<dbReference type="InterPro" id="IPR036638">
    <property type="entry name" value="HLH_DNA-bd_sf"/>
</dbReference>
<evidence type="ECO:0000313" key="4">
    <source>
        <dbReference type="Proteomes" id="UP000028524"/>
    </source>
</evidence>
<dbReference type="InterPro" id="IPR011598">
    <property type="entry name" value="bHLH_dom"/>
</dbReference>
<dbReference type="Gene3D" id="4.10.280.10">
    <property type="entry name" value="Helix-loop-helix DNA-binding domain"/>
    <property type="match status" value="1"/>
</dbReference>
<dbReference type="AlphaFoldDB" id="A0A084QZI2"/>
<dbReference type="EMBL" id="KL659511">
    <property type="protein sequence ID" value="KFA69367.1"/>
    <property type="molecule type" value="Genomic_DNA"/>
</dbReference>
<evidence type="ECO:0000256" key="1">
    <source>
        <dbReference type="SAM" id="MobiDB-lite"/>
    </source>
</evidence>
<dbReference type="Pfam" id="PF00010">
    <property type="entry name" value="HLH"/>
    <property type="match status" value="1"/>
</dbReference>
<gene>
    <name evidence="3" type="ORF">S40285_10666</name>
</gene>
<dbReference type="GO" id="GO:0046983">
    <property type="term" value="F:protein dimerization activity"/>
    <property type="evidence" value="ECO:0007669"/>
    <property type="project" value="InterPro"/>
</dbReference>
<dbReference type="CDD" id="cd11392">
    <property type="entry name" value="bHLH_ScPHO4_like"/>
    <property type="match status" value="1"/>
</dbReference>
<accession>A0A084QZI2</accession>
<feature type="domain" description="BHLH" evidence="2">
    <location>
        <begin position="145"/>
        <end position="218"/>
    </location>
</feature>
<evidence type="ECO:0000259" key="2">
    <source>
        <dbReference type="PROSITE" id="PS50888"/>
    </source>
</evidence>
<dbReference type="SUPFAM" id="SSF47459">
    <property type="entry name" value="HLH, helix-loop-helix DNA-binding domain"/>
    <property type="match status" value="1"/>
</dbReference>
<feature type="compositionally biased region" description="Basic and acidic residues" evidence="1">
    <location>
        <begin position="55"/>
        <end position="67"/>
    </location>
</feature>
<protein>
    <recommendedName>
        <fullName evidence="2">BHLH domain-containing protein</fullName>
    </recommendedName>
</protein>
<evidence type="ECO:0000313" key="3">
    <source>
        <dbReference type="EMBL" id="KFA69367.1"/>
    </source>
</evidence>
<proteinExistence type="predicted"/>
<keyword evidence="4" id="KW-1185">Reference proteome</keyword>